<evidence type="ECO:0000256" key="2">
    <source>
        <dbReference type="SAM" id="MobiDB-lite"/>
    </source>
</evidence>
<dbReference type="RefSeq" id="WP_259550055.1">
    <property type="nucleotide sequence ID" value="NZ_BAABHW010000002.1"/>
</dbReference>
<name>A0ABP9L7D4_9RHOB</name>
<comment type="caution">
    <text evidence="3">The sequence shown here is derived from an EMBL/GenBank/DDBJ whole genome shotgun (WGS) entry which is preliminary data.</text>
</comment>
<feature type="coiled-coil region" evidence="1">
    <location>
        <begin position="4"/>
        <end position="66"/>
    </location>
</feature>
<keyword evidence="4" id="KW-1185">Reference proteome</keyword>
<reference evidence="4" key="1">
    <citation type="journal article" date="2019" name="Int. J. Syst. Evol. Microbiol.">
        <title>The Global Catalogue of Microorganisms (GCM) 10K type strain sequencing project: providing services to taxonomists for standard genome sequencing and annotation.</title>
        <authorList>
            <consortium name="The Broad Institute Genomics Platform"/>
            <consortium name="The Broad Institute Genome Sequencing Center for Infectious Disease"/>
            <person name="Wu L."/>
            <person name="Ma J."/>
        </authorList>
    </citation>
    <scope>NUCLEOTIDE SEQUENCE [LARGE SCALE GENOMIC DNA]</scope>
    <source>
        <strain evidence="4">JCM 18015</strain>
    </source>
</reference>
<keyword evidence="1" id="KW-0175">Coiled coil</keyword>
<evidence type="ECO:0000256" key="1">
    <source>
        <dbReference type="SAM" id="Coils"/>
    </source>
</evidence>
<protein>
    <submittedName>
        <fullName evidence="3">Uncharacterized protein</fullName>
    </submittedName>
</protein>
<proteinExistence type="predicted"/>
<feature type="compositionally biased region" description="Basic and acidic residues" evidence="2">
    <location>
        <begin position="207"/>
        <end position="220"/>
    </location>
</feature>
<feature type="region of interest" description="Disordered" evidence="2">
    <location>
        <begin position="199"/>
        <end position="220"/>
    </location>
</feature>
<sequence length="220" mass="24092">MKNRQEIETRIAELRDERARLTDELDRARDEAKQAIIEGRKPGGTAAALAERIAIVDEALAELQERRGAAAASAERRQRTVRAENALQTTAERAKLAKAVDDALSELAAAWPAYVDALRRDLGATSAAGGDLTAVERSLTNNRAAEPLVKALIHAGELTMTRALGIETPIRPRHAISLAAAEERVAESLRTELLRVRAESPQPNVAREARQELEQMERAR</sequence>
<organism evidence="3 4">
    <name type="scientific">[Roseibacterium] beibuensis</name>
    <dbReference type="NCBI Taxonomy" id="1193142"/>
    <lineage>
        <taxon>Bacteria</taxon>
        <taxon>Pseudomonadati</taxon>
        <taxon>Pseudomonadota</taxon>
        <taxon>Alphaproteobacteria</taxon>
        <taxon>Rhodobacterales</taxon>
        <taxon>Roseobacteraceae</taxon>
        <taxon>Roseicyclus</taxon>
    </lineage>
</organism>
<accession>A0ABP9L7D4</accession>
<dbReference type="Proteomes" id="UP001499910">
    <property type="component" value="Unassembled WGS sequence"/>
</dbReference>
<evidence type="ECO:0000313" key="3">
    <source>
        <dbReference type="EMBL" id="GAA5071290.1"/>
    </source>
</evidence>
<evidence type="ECO:0000313" key="4">
    <source>
        <dbReference type="Proteomes" id="UP001499910"/>
    </source>
</evidence>
<gene>
    <name evidence="3" type="ORF">GCM10023209_14850</name>
</gene>
<dbReference type="EMBL" id="BAABHW010000002">
    <property type="protein sequence ID" value="GAA5071290.1"/>
    <property type="molecule type" value="Genomic_DNA"/>
</dbReference>